<protein>
    <submittedName>
        <fullName evidence="2">Uncharacterized protein</fullName>
    </submittedName>
</protein>
<evidence type="ECO:0000256" key="1">
    <source>
        <dbReference type="SAM" id="MobiDB-lite"/>
    </source>
</evidence>
<feature type="region of interest" description="Disordered" evidence="1">
    <location>
        <begin position="1"/>
        <end position="20"/>
    </location>
</feature>
<dbReference type="AlphaFoldDB" id="F4WS33"/>
<dbReference type="EMBL" id="GL888295">
    <property type="protein sequence ID" value="EGI63012.1"/>
    <property type="molecule type" value="Genomic_DNA"/>
</dbReference>
<reference evidence="2" key="1">
    <citation type="submission" date="2011-02" db="EMBL/GenBank/DDBJ databases">
        <title>The genome of the leaf-cutting ant Acromyrmex echinatior suggests key adaptations to social evolution and fungus farming.</title>
        <authorList>
            <person name="Nygaard S."/>
            <person name="Zhang G."/>
        </authorList>
    </citation>
    <scope>NUCLEOTIDE SEQUENCE</scope>
</reference>
<gene>
    <name evidence="2" type="ORF">G5I_08644</name>
</gene>
<dbReference type="Proteomes" id="UP000007755">
    <property type="component" value="Unassembled WGS sequence"/>
</dbReference>
<accession>F4WS33</accession>
<sequence length="217" mass="23458">MGYDGKKTTKIRGTAHKSETTGSSIASNMVINVINDLPVGQTLMDHILTGLDLIVLNASLGLNLSDIFNPMSALNYFFFGKAIGLDNGEDFAFECGYEVEGMRFIERLLGEGVDQLKFVDMLFGFDIVINIYSVTCLNEDIVELMPVLIHEARRSAEVFLGAGKEREGGENPGTITIYINIGSRTLNTVLTICRSTVEHGDAGGARDAGAKAEVNQG</sequence>
<keyword evidence="3" id="KW-1185">Reference proteome</keyword>
<organism evidence="3">
    <name type="scientific">Acromyrmex echinatior</name>
    <name type="common">Panamanian leafcutter ant</name>
    <name type="synonym">Acromyrmex octospinosus echinatior</name>
    <dbReference type="NCBI Taxonomy" id="103372"/>
    <lineage>
        <taxon>Eukaryota</taxon>
        <taxon>Metazoa</taxon>
        <taxon>Ecdysozoa</taxon>
        <taxon>Arthropoda</taxon>
        <taxon>Hexapoda</taxon>
        <taxon>Insecta</taxon>
        <taxon>Pterygota</taxon>
        <taxon>Neoptera</taxon>
        <taxon>Endopterygota</taxon>
        <taxon>Hymenoptera</taxon>
        <taxon>Apocrita</taxon>
        <taxon>Aculeata</taxon>
        <taxon>Formicoidea</taxon>
        <taxon>Formicidae</taxon>
        <taxon>Myrmicinae</taxon>
        <taxon>Acromyrmex</taxon>
    </lineage>
</organism>
<proteinExistence type="predicted"/>
<dbReference type="InParanoid" id="F4WS33"/>
<evidence type="ECO:0000313" key="3">
    <source>
        <dbReference type="Proteomes" id="UP000007755"/>
    </source>
</evidence>
<evidence type="ECO:0000313" key="2">
    <source>
        <dbReference type="EMBL" id="EGI63012.1"/>
    </source>
</evidence>
<name>F4WS33_ACREC</name>